<dbReference type="Gene3D" id="3.20.20.10">
    <property type="entry name" value="Alanine racemase"/>
    <property type="match status" value="1"/>
</dbReference>
<evidence type="ECO:0000256" key="3">
    <source>
        <dbReference type="SAM" id="MobiDB-lite"/>
    </source>
</evidence>
<comment type="similarity">
    <text evidence="1">Belongs to the DSD1 family.</text>
</comment>
<dbReference type="PANTHER" id="PTHR28004">
    <property type="entry name" value="ZGC:162816-RELATED"/>
    <property type="match status" value="1"/>
</dbReference>
<evidence type="ECO:0000256" key="2">
    <source>
        <dbReference type="ARBA" id="ARBA00023239"/>
    </source>
</evidence>
<dbReference type="RefSeq" id="WP_231819148.1">
    <property type="nucleotide sequence ID" value="NZ_CP082781.1"/>
</dbReference>
<evidence type="ECO:0000259" key="4">
    <source>
        <dbReference type="SMART" id="SM01119"/>
    </source>
</evidence>
<accession>A0ABY3RN76</accession>
<dbReference type="SMART" id="SM01119">
    <property type="entry name" value="D-ser_dehydrat"/>
    <property type="match status" value="1"/>
</dbReference>
<dbReference type="InterPro" id="IPR029066">
    <property type="entry name" value="PLP-binding_barrel"/>
</dbReference>
<feature type="domain" description="D-serine dehydratase-like" evidence="4">
    <location>
        <begin position="262"/>
        <end position="353"/>
    </location>
</feature>
<dbReference type="InterPro" id="IPR026956">
    <property type="entry name" value="D-ser_dehydrat-like_dom"/>
</dbReference>
<proteinExistence type="inferred from homology"/>
<gene>
    <name evidence="5" type="ORF">K8F61_11075</name>
</gene>
<dbReference type="InterPro" id="IPR001608">
    <property type="entry name" value="Ala_racemase_N"/>
</dbReference>
<sequence length="367" mass="38199">MTGRIAVGMDVADLPTPVVVIDRSILDRNIAAMAAHARACGVSLRPHWKTTKAVEAARRQLDAGAVGLTTATAAEMLALADGVSPSVFWAYPPVGRERVDAVLSACRSTEVIVGTDSVEAVRELADRAHRAGFRIPVRLDVDTGLHRTGVAPEGAVDAARALAALPGVDVEGVWTHEGHVQGVGADAQRRRLTGLAAGRLLVETAEAIRADGIEVRSVSVGSTPGARSAPTVPGVTEARPGTYVLGDENQVRIGTVDPADVAVSVRSRVLSTQPSEWAIIDAGIKAMSSDGSTHGDGRIGTVVSEGGGVVVTGHEEHGFLRGAANPRVGDVVHIRPNHACGLMNMHAEAAVVADGVVEEVWRIRARH</sequence>
<dbReference type="Gene3D" id="2.40.37.20">
    <property type="entry name" value="D-serine dehydratase-like domain"/>
    <property type="match status" value="1"/>
</dbReference>
<keyword evidence="6" id="KW-1185">Reference proteome</keyword>
<dbReference type="PANTHER" id="PTHR28004:SF2">
    <property type="entry name" value="D-SERINE DEHYDRATASE"/>
    <property type="match status" value="1"/>
</dbReference>
<dbReference type="Pfam" id="PF14031">
    <property type="entry name" value="D-ser_dehydrat"/>
    <property type="match status" value="1"/>
</dbReference>
<protein>
    <submittedName>
        <fullName evidence="5">Alanine racemase</fullName>
        <ecNumber evidence="5">5.1.1.1</ecNumber>
    </submittedName>
</protein>
<dbReference type="GO" id="GO:0008784">
    <property type="term" value="F:alanine racemase activity"/>
    <property type="evidence" value="ECO:0007669"/>
    <property type="project" value="UniProtKB-EC"/>
</dbReference>
<dbReference type="InterPro" id="IPR042208">
    <property type="entry name" value="D-ser_dehydrat-like_sf"/>
</dbReference>
<dbReference type="SUPFAM" id="SSF51419">
    <property type="entry name" value="PLP-binding barrel"/>
    <property type="match status" value="1"/>
</dbReference>
<dbReference type="InterPro" id="IPR051466">
    <property type="entry name" value="D-amino_acid_metab_enzyme"/>
</dbReference>
<dbReference type="EC" id="5.1.1.1" evidence="5"/>
<dbReference type="Pfam" id="PF01168">
    <property type="entry name" value="Ala_racemase_N"/>
    <property type="match status" value="1"/>
</dbReference>
<evidence type="ECO:0000256" key="1">
    <source>
        <dbReference type="ARBA" id="ARBA00005323"/>
    </source>
</evidence>
<reference evidence="5 6" key="1">
    <citation type="submission" date="2023-01" db="EMBL/GenBank/DDBJ databases">
        <title>Characterization of estradiol degrading bacteria Microbacterium sp. MZT7 and reveal degrading genes through genome analysis.</title>
        <authorList>
            <person name="Hao P."/>
            <person name="Gao Y."/>
        </authorList>
    </citation>
    <scope>NUCLEOTIDE SEQUENCE [LARGE SCALE GENOMIC DNA]</scope>
    <source>
        <strain evidence="5 6">MZT7</strain>
    </source>
</reference>
<name>A0ABY3RN76_9MICO</name>
<evidence type="ECO:0000313" key="6">
    <source>
        <dbReference type="Proteomes" id="UP001199642"/>
    </source>
</evidence>
<dbReference type="Proteomes" id="UP001199642">
    <property type="component" value="Chromosome"/>
</dbReference>
<evidence type="ECO:0000313" key="5">
    <source>
        <dbReference type="EMBL" id="UGS25232.1"/>
    </source>
</evidence>
<dbReference type="EMBL" id="CP082781">
    <property type="protein sequence ID" value="UGS25232.1"/>
    <property type="molecule type" value="Genomic_DNA"/>
</dbReference>
<keyword evidence="5" id="KW-0413">Isomerase</keyword>
<organism evidence="5 6">
    <name type="scientific">Microbacterium resistens</name>
    <dbReference type="NCBI Taxonomy" id="156977"/>
    <lineage>
        <taxon>Bacteria</taxon>
        <taxon>Bacillati</taxon>
        <taxon>Actinomycetota</taxon>
        <taxon>Actinomycetes</taxon>
        <taxon>Micrococcales</taxon>
        <taxon>Microbacteriaceae</taxon>
        <taxon>Microbacterium</taxon>
    </lineage>
</organism>
<keyword evidence="2" id="KW-0456">Lyase</keyword>
<feature type="region of interest" description="Disordered" evidence="3">
    <location>
        <begin position="220"/>
        <end position="239"/>
    </location>
</feature>